<evidence type="ECO:0000256" key="1">
    <source>
        <dbReference type="ARBA" id="ARBA00004651"/>
    </source>
</evidence>
<comment type="subcellular location">
    <subcellularLocation>
        <location evidence="1">Cell membrane</location>
        <topology evidence="1">Multi-pass membrane protein</topology>
    </subcellularLocation>
</comment>
<dbReference type="InterPro" id="IPR018076">
    <property type="entry name" value="T2SS_GspF_dom"/>
</dbReference>
<keyword evidence="9" id="KW-1185">Reference proteome</keyword>
<dbReference type="PANTHER" id="PTHR35007">
    <property type="entry name" value="INTEGRAL MEMBRANE PROTEIN-RELATED"/>
    <property type="match status" value="1"/>
</dbReference>
<sequence length="301" mass="32329">MTEGILLLGIPIVGAITTFLFLVGIRLWLVQPLANATLEQAKEENLLANQAKTKTSLLQRIGAPLAPKLREKLPPNVLLKLQRQIDLAGRPKNVTVNSVLGMYCGLGVTILPLGVIYALSGSWLMALLIVAMVAIIPIMRLATTARKRRESINADLPDFMDVLAVTVNSGVGFRSALNIVASRFGGPLSEELTTTLDQIANGASLRGAFSSMRNRTNSESVDEFVSAYLQAEELGTPLAETLKTIATDMRRTSAQRNLQKAHKTTPKITLVSTAILVPAVIILIVAGMFLGMDVDFSGLLG</sequence>
<feature type="transmembrane region" description="Helical" evidence="6">
    <location>
        <begin position="99"/>
        <end position="117"/>
    </location>
</feature>
<name>A0A7K0K0G8_9ACTO</name>
<keyword evidence="5 6" id="KW-0472">Membrane</keyword>
<evidence type="ECO:0000259" key="7">
    <source>
        <dbReference type="Pfam" id="PF00482"/>
    </source>
</evidence>
<keyword evidence="3 6" id="KW-0812">Transmembrane</keyword>
<feature type="transmembrane region" description="Helical" evidence="6">
    <location>
        <begin position="6"/>
        <end position="29"/>
    </location>
</feature>
<evidence type="ECO:0000256" key="4">
    <source>
        <dbReference type="ARBA" id="ARBA00022989"/>
    </source>
</evidence>
<feature type="transmembrane region" description="Helical" evidence="6">
    <location>
        <begin position="268"/>
        <end position="292"/>
    </location>
</feature>
<reference evidence="8 9" key="1">
    <citation type="submission" date="2019-08" db="EMBL/GenBank/DDBJ databases">
        <title>In-depth cultivation of the pig gut microbiome towards novel bacterial diversity and tailored functional studies.</title>
        <authorList>
            <person name="Wylensek D."/>
            <person name="Hitch T.C.A."/>
            <person name="Clavel T."/>
        </authorList>
    </citation>
    <scope>NUCLEOTIDE SEQUENCE [LARGE SCALE GENOMIC DNA]</scope>
    <source>
        <strain evidence="8 9">RF-GAM-744-WT-7</strain>
    </source>
</reference>
<feature type="domain" description="Type II secretion system protein GspF" evidence="7">
    <location>
        <begin position="159"/>
        <end position="285"/>
    </location>
</feature>
<comment type="caution">
    <text evidence="8">The sequence shown here is derived from an EMBL/GenBank/DDBJ whole genome shotgun (WGS) entry which is preliminary data.</text>
</comment>
<dbReference type="GO" id="GO:0005886">
    <property type="term" value="C:plasma membrane"/>
    <property type="evidence" value="ECO:0007669"/>
    <property type="project" value="UniProtKB-SubCell"/>
</dbReference>
<keyword evidence="2" id="KW-1003">Cell membrane</keyword>
<evidence type="ECO:0000256" key="3">
    <source>
        <dbReference type="ARBA" id="ARBA00022692"/>
    </source>
</evidence>
<dbReference type="RefSeq" id="WP_154543188.1">
    <property type="nucleotide sequence ID" value="NZ_VUMY01000002.1"/>
</dbReference>
<protein>
    <submittedName>
        <fullName evidence="8">Type II secretion system F family protein</fullName>
    </submittedName>
</protein>
<dbReference type="Gene3D" id="1.20.81.30">
    <property type="entry name" value="Type II secretion system (T2SS), domain F"/>
    <property type="match status" value="1"/>
</dbReference>
<dbReference type="EMBL" id="VUMY01000002">
    <property type="protein sequence ID" value="MST48971.1"/>
    <property type="molecule type" value="Genomic_DNA"/>
</dbReference>
<accession>A0A7K0K0G8</accession>
<evidence type="ECO:0000313" key="9">
    <source>
        <dbReference type="Proteomes" id="UP000442535"/>
    </source>
</evidence>
<dbReference type="PANTHER" id="PTHR35007:SF2">
    <property type="entry name" value="PILUS ASSEMBLE PROTEIN"/>
    <property type="match status" value="1"/>
</dbReference>
<keyword evidence="4 6" id="KW-1133">Transmembrane helix</keyword>
<organism evidence="8 9">
    <name type="scientific">Mobiluncus porci</name>
    <dbReference type="NCBI Taxonomy" id="2652278"/>
    <lineage>
        <taxon>Bacteria</taxon>
        <taxon>Bacillati</taxon>
        <taxon>Actinomycetota</taxon>
        <taxon>Actinomycetes</taxon>
        <taxon>Actinomycetales</taxon>
        <taxon>Actinomycetaceae</taxon>
        <taxon>Mobiluncus</taxon>
    </lineage>
</organism>
<gene>
    <name evidence="8" type="ORF">FYJ63_01665</name>
</gene>
<proteinExistence type="predicted"/>
<dbReference type="AlphaFoldDB" id="A0A7K0K0G8"/>
<evidence type="ECO:0000256" key="6">
    <source>
        <dbReference type="SAM" id="Phobius"/>
    </source>
</evidence>
<evidence type="ECO:0000256" key="2">
    <source>
        <dbReference type="ARBA" id="ARBA00022475"/>
    </source>
</evidence>
<evidence type="ECO:0000313" key="8">
    <source>
        <dbReference type="EMBL" id="MST48971.1"/>
    </source>
</evidence>
<evidence type="ECO:0000256" key="5">
    <source>
        <dbReference type="ARBA" id="ARBA00023136"/>
    </source>
</evidence>
<dbReference type="Proteomes" id="UP000442535">
    <property type="component" value="Unassembled WGS sequence"/>
</dbReference>
<dbReference type="InterPro" id="IPR042094">
    <property type="entry name" value="T2SS_GspF_sf"/>
</dbReference>
<feature type="transmembrane region" description="Helical" evidence="6">
    <location>
        <begin position="123"/>
        <end position="142"/>
    </location>
</feature>
<dbReference type="Pfam" id="PF00482">
    <property type="entry name" value="T2SSF"/>
    <property type="match status" value="1"/>
</dbReference>